<keyword evidence="3" id="KW-1185">Reference proteome</keyword>
<evidence type="ECO:0000256" key="1">
    <source>
        <dbReference type="SAM" id="MobiDB-lite"/>
    </source>
</evidence>
<gene>
    <name evidence="2" type="ORF">scyTo_0020079</name>
</gene>
<dbReference type="Proteomes" id="UP000288216">
    <property type="component" value="Unassembled WGS sequence"/>
</dbReference>
<dbReference type="EMBL" id="BFAA01015701">
    <property type="protein sequence ID" value="GCB78215.1"/>
    <property type="molecule type" value="Genomic_DNA"/>
</dbReference>
<feature type="compositionally biased region" description="Basic and acidic residues" evidence="1">
    <location>
        <begin position="76"/>
        <end position="86"/>
    </location>
</feature>
<dbReference type="GO" id="GO:0001965">
    <property type="term" value="F:G-protein alpha-subunit binding"/>
    <property type="evidence" value="ECO:0007669"/>
    <property type="project" value="InterPro"/>
</dbReference>
<dbReference type="PANTHER" id="PTHR46583">
    <property type="entry name" value="REGULATOR OF G-PROTEIN SIGNALING 22"/>
    <property type="match status" value="1"/>
</dbReference>
<feature type="compositionally biased region" description="Basic and acidic residues" evidence="1">
    <location>
        <begin position="95"/>
        <end position="107"/>
    </location>
</feature>
<dbReference type="GO" id="GO:0009966">
    <property type="term" value="P:regulation of signal transduction"/>
    <property type="evidence" value="ECO:0007669"/>
    <property type="project" value="InterPro"/>
</dbReference>
<dbReference type="InterPro" id="IPR036305">
    <property type="entry name" value="RGS_sf"/>
</dbReference>
<proteinExistence type="predicted"/>
<accession>A0A401PYK3</accession>
<dbReference type="PANTHER" id="PTHR46583:SF1">
    <property type="entry name" value="REGULATOR OF G-PROTEIN SIGNALING 22"/>
    <property type="match status" value="1"/>
</dbReference>
<comment type="caution">
    <text evidence="2">The sequence shown here is derived from an EMBL/GenBank/DDBJ whole genome shotgun (WGS) entry which is preliminary data.</text>
</comment>
<dbReference type="InterPro" id="IPR042651">
    <property type="entry name" value="Rgs22"/>
</dbReference>
<organism evidence="2 3">
    <name type="scientific">Scyliorhinus torazame</name>
    <name type="common">Cloudy catshark</name>
    <name type="synonym">Catulus torazame</name>
    <dbReference type="NCBI Taxonomy" id="75743"/>
    <lineage>
        <taxon>Eukaryota</taxon>
        <taxon>Metazoa</taxon>
        <taxon>Chordata</taxon>
        <taxon>Craniata</taxon>
        <taxon>Vertebrata</taxon>
        <taxon>Chondrichthyes</taxon>
        <taxon>Elasmobranchii</taxon>
        <taxon>Galeomorphii</taxon>
        <taxon>Galeoidea</taxon>
        <taxon>Carcharhiniformes</taxon>
        <taxon>Scyliorhinidae</taxon>
        <taxon>Scyliorhinus</taxon>
    </lineage>
</organism>
<reference evidence="2 3" key="1">
    <citation type="journal article" date="2018" name="Nat. Ecol. Evol.">
        <title>Shark genomes provide insights into elasmobranch evolution and the origin of vertebrates.</title>
        <authorList>
            <person name="Hara Y"/>
            <person name="Yamaguchi K"/>
            <person name="Onimaru K"/>
            <person name="Kadota M"/>
            <person name="Koyanagi M"/>
            <person name="Keeley SD"/>
            <person name="Tatsumi K"/>
            <person name="Tanaka K"/>
            <person name="Motone F"/>
            <person name="Kageyama Y"/>
            <person name="Nozu R"/>
            <person name="Adachi N"/>
            <person name="Nishimura O"/>
            <person name="Nakagawa R"/>
            <person name="Tanegashima C"/>
            <person name="Kiyatake I"/>
            <person name="Matsumoto R"/>
            <person name="Murakumo K"/>
            <person name="Nishida K"/>
            <person name="Terakita A"/>
            <person name="Kuratani S"/>
            <person name="Sato K"/>
            <person name="Hyodo S Kuraku.S."/>
        </authorList>
    </citation>
    <scope>NUCLEOTIDE SEQUENCE [LARGE SCALE GENOMIC DNA]</scope>
</reference>
<evidence type="ECO:0000313" key="3">
    <source>
        <dbReference type="Proteomes" id="UP000288216"/>
    </source>
</evidence>
<feature type="region of interest" description="Disordered" evidence="1">
    <location>
        <begin position="76"/>
        <end position="149"/>
    </location>
</feature>
<dbReference type="AlphaFoldDB" id="A0A401PYK3"/>
<dbReference type="GO" id="GO:0005737">
    <property type="term" value="C:cytoplasm"/>
    <property type="evidence" value="ECO:0007669"/>
    <property type="project" value="TreeGrafter"/>
</dbReference>
<sequence length="247" mass="28556">ISLLNDIMMRVEAGKLPVRLKTTRGQSSRQYFDNNELCTIGHSKPKVVDNELFEFVPEYPLQAPGTIFLEIKSEIETEQGKDREQVETDDGTTTSEEKVSTVDKTKQNTDTNLPSAPDESKPHLDINSKIDTPIVPRSTTSKTAQLDRHRSFKVSDNIRTLSENVGEEGLESDSSNEEDDTREFCYSTPRHKYDFKNSKGIEKFKKFLKGTAGEKYWWLWMDIERLKVIEDDKKKQRLVRFILQTRM</sequence>
<protein>
    <submittedName>
        <fullName evidence="2">Uncharacterized protein</fullName>
    </submittedName>
</protein>
<dbReference type="OrthoDB" id="10013157at2759"/>
<dbReference type="GO" id="GO:0005634">
    <property type="term" value="C:nucleus"/>
    <property type="evidence" value="ECO:0007669"/>
    <property type="project" value="TreeGrafter"/>
</dbReference>
<name>A0A401PYK3_SCYTO</name>
<dbReference type="OMA" id="VHENPLI"/>
<evidence type="ECO:0000313" key="2">
    <source>
        <dbReference type="EMBL" id="GCB78215.1"/>
    </source>
</evidence>
<dbReference type="SUPFAM" id="SSF48097">
    <property type="entry name" value="Regulator of G-protein signaling, RGS"/>
    <property type="match status" value="1"/>
</dbReference>
<feature type="non-terminal residue" evidence="2">
    <location>
        <position position="1"/>
    </location>
</feature>
<feature type="compositionally biased region" description="Basic and acidic residues" evidence="1">
    <location>
        <begin position="118"/>
        <end position="128"/>
    </location>
</feature>